<organism evidence="3 4">
    <name type="scientific">Lysinibacillus piscis</name>
    <dbReference type="NCBI Taxonomy" id="2518931"/>
    <lineage>
        <taxon>Bacteria</taxon>
        <taxon>Bacillati</taxon>
        <taxon>Bacillota</taxon>
        <taxon>Bacilli</taxon>
        <taxon>Bacillales</taxon>
        <taxon>Bacillaceae</taxon>
        <taxon>Lysinibacillus</taxon>
    </lineage>
</organism>
<evidence type="ECO:0000313" key="3">
    <source>
        <dbReference type="EMBL" id="GLC89096.1"/>
    </source>
</evidence>
<proteinExistence type="predicted"/>
<dbReference type="RefSeq" id="WP_264988840.1">
    <property type="nucleotide sequence ID" value="NZ_BRZA01000002.1"/>
</dbReference>
<sequence>MKKRRTLAIVTMVALSLAACGNKEEQLDVSTATVSLEEAVETFHHTYSNAKLSSIELSEEKSKLMYSIDGFDETSEYTVHINESNEVAHQEEEKREPNEQYQELVLADYITVKDALAKAAQATEVNDLTATGWSLETENGTVVYSVQFEDAQKEVEVMLDAKTGEQLFVETDN</sequence>
<protein>
    <recommendedName>
        <fullName evidence="2">PepSY domain-containing protein</fullName>
    </recommendedName>
</protein>
<keyword evidence="1" id="KW-0732">Signal</keyword>
<feature type="chain" id="PRO_5045867098" description="PepSY domain-containing protein" evidence="1">
    <location>
        <begin position="19"/>
        <end position="173"/>
    </location>
</feature>
<reference evidence="3" key="1">
    <citation type="submission" date="2022-08" db="EMBL/GenBank/DDBJ databases">
        <title>Draft genome sequence of Lysinibacillus sp. strain KH24.</title>
        <authorList>
            <person name="Kanbe H."/>
            <person name="Itoh H."/>
        </authorList>
    </citation>
    <scope>NUCLEOTIDE SEQUENCE</scope>
    <source>
        <strain evidence="3">KH24</strain>
    </source>
</reference>
<feature type="domain" description="PepSY" evidence="2">
    <location>
        <begin position="110"/>
        <end position="169"/>
    </location>
</feature>
<evidence type="ECO:0000313" key="4">
    <source>
        <dbReference type="Proteomes" id="UP001065593"/>
    </source>
</evidence>
<keyword evidence="4" id="KW-1185">Reference proteome</keyword>
<dbReference type="Gene3D" id="3.10.450.40">
    <property type="match status" value="2"/>
</dbReference>
<evidence type="ECO:0000259" key="2">
    <source>
        <dbReference type="Pfam" id="PF03413"/>
    </source>
</evidence>
<dbReference type="Pfam" id="PF03413">
    <property type="entry name" value="PepSY"/>
    <property type="match status" value="1"/>
</dbReference>
<name>A0ABQ5NL63_9BACI</name>
<dbReference type="Proteomes" id="UP001065593">
    <property type="component" value="Unassembled WGS sequence"/>
</dbReference>
<dbReference type="PROSITE" id="PS51257">
    <property type="entry name" value="PROKAR_LIPOPROTEIN"/>
    <property type="match status" value="1"/>
</dbReference>
<dbReference type="EMBL" id="BRZA01000002">
    <property type="protein sequence ID" value="GLC89096.1"/>
    <property type="molecule type" value="Genomic_DNA"/>
</dbReference>
<feature type="signal peptide" evidence="1">
    <location>
        <begin position="1"/>
        <end position="18"/>
    </location>
</feature>
<gene>
    <name evidence="3" type="ORF">LYSBPC_22230</name>
</gene>
<evidence type="ECO:0000256" key="1">
    <source>
        <dbReference type="SAM" id="SignalP"/>
    </source>
</evidence>
<dbReference type="InterPro" id="IPR025711">
    <property type="entry name" value="PepSY"/>
</dbReference>
<accession>A0ABQ5NL63</accession>
<comment type="caution">
    <text evidence="3">The sequence shown here is derived from an EMBL/GenBank/DDBJ whole genome shotgun (WGS) entry which is preliminary data.</text>
</comment>